<feature type="compositionally biased region" description="Polar residues" evidence="1">
    <location>
        <begin position="606"/>
        <end position="621"/>
    </location>
</feature>
<feature type="compositionally biased region" description="Basic and acidic residues" evidence="1">
    <location>
        <begin position="580"/>
        <end position="602"/>
    </location>
</feature>
<feature type="region of interest" description="Disordered" evidence="1">
    <location>
        <begin position="1"/>
        <end position="25"/>
    </location>
</feature>
<comment type="caution">
    <text evidence="2">The sequence shown here is derived from an EMBL/GenBank/DDBJ whole genome shotgun (WGS) entry which is preliminary data.</text>
</comment>
<feature type="region of interest" description="Disordered" evidence="1">
    <location>
        <begin position="1270"/>
        <end position="1302"/>
    </location>
</feature>
<feature type="region of interest" description="Disordered" evidence="1">
    <location>
        <begin position="1081"/>
        <end position="1102"/>
    </location>
</feature>
<dbReference type="PANTHER" id="PTHR23039">
    <property type="entry name" value="NANCE-HORAN SYNDROME PROTEIN"/>
    <property type="match status" value="1"/>
</dbReference>
<dbReference type="Gene3D" id="1.20.5.340">
    <property type="match status" value="1"/>
</dbReference>
<feature type="compositionally biased region" description="Polar residues" evidence="1">
    <location>
        <begin position="1193"/>
        <end position="1209"/>
    </location>
</feature>
<evidence type="ECO:0000256" key="1">
    <source>
        <dbReference type="SAM" id="MobiDB-lite"/>
    </source>
</evidence>
<feature type="region of interest" description="Disordered" evidence="1">
    <location>
        <begin position="1500"/>
        <end position="1569"/>
    </location>
</feature>
<feature type="compositionally biased region" description="Low complexity" evidence="1">
    <location>
        <begin position="1349"/>
        <end position="1364"/>
    </location>
</feature>
<evidence type="ECO:0008006" key="4">
    <source>
        <dbReference type="Google" id="ProtNLM"/>
    </source>
</evidence>
<keyword evidence="3" id="KW-1185">Reference proteome</keyword>
<feature type="region of interest" description="Disordered" evidence="1">
    <location>
        <begin position="745"/>
        <end position="767"/>
    </location>
</feature>
<proteinExistence type="predicted"/>
<organism evidence="2 3">
    <name type="scientific">Littorina saxatilis</name>
    <dbReference type="NCBI Taxonomy" id="31220"/>
    <lineage>
        <taxon>Eukaryota</taxon>
        <taxon>Metazoa</taxon>
        <taxon>Spiralia</taxon>
        <taxon>Lophotrochozoa</taxon>
        <taxon>Mollusca</taxon>
        <taxon>Gastropoda</taxon>
        <taxon>Caenogastropoda</taxon>
        <taxon>Littorinimorpha</taxon>
        <taxon>Littorinoidea</taxon>
        <taxon>Littorinidae</taxon>
        <taxon>Littorina</taxon>
    </lineage>
</organism>
<dbReference type="Proteomes" id="UP001374579">
    <property type="component" value="Unassembled WGS sequence"/>
</dbReference>
<feature type="compositionally biased region" description="Basic and acidic residues" evidence="1">
    <location>
        <begin position="382"/>
        <end position="391"/>
    </location>
</feature>
<feature type="compositionally biased region" description="Low complexity" evidence="1">
    <location>
        <begin position="1082"/>
        <end position="1100"/>
    </location>
</feature>
<dbReference type="GO" id="GO:0030154">
    <property type="term" value="P:cell differentiation"/>
    <property type="evidence" value="ECO:0007669"/>
    <property type="project" value="TreeGrafter"/>
</dbReference>
<reference evidence="2 3" key="1">
    <citation type="submission" date="2024-02" db="EMBL/GenBank/DDBJ databases">
        <title>Chromosome-scale genome assembly of the rough periwinkle Littorina saxatilis.</title>
        <authorList>
            <person name="De Jode A."/>
            <person name="Faria R."/>
            <person name="Formenti G."/>
            <person name="Sims Y."/>
            <person name="Smith T.P."/>
            <person name="Tracey A."/>
            <person name="Wood J.M.D."/>
            <person name="Zagrodzka Z.B."/>
            <person name="Johannesson K."/>
            <person name="Butlin R.K."/>
            <person name="Leder E.H."/>
        </authorList>
    </citation>
    <scope>NUCLEOTIDE SEQUENCE [LARGE SCALE GENOMIC DNA]</scope>
    <source>
        <strain evidence="2">Snail1</strain>
        <tissue evidence="2">Muscle</tissue>
    </source>
</reference>
<feature type="region of interest" description="Disordered" evidence="1">
    <location>
        <begin position="457"/>
        <end position="495"/>
    </location>
</feature>
<feature type="compositionally biased region" description="Low complexity" evidence="1">
    <location>
        <begin position="393"/>
        <end position="416"/>
    </location>
</feature>
<feature type="compositionally biased region" description="Basic and acidic residues" evidence="1">
    <location>
        <begin position="1543"/>
        <end position="1554"/>
    </location>
</feature>
<feature type="region of interest" description="Disordered" evidence="1">
    <location>
        <begin position="1185"/>
        <end position="1235"/>
    </location>
</feature>
<gene>
    <name evidence="2" type="ORF">V1264_015892</name>
</gene>
<evidence type="ECO:0000313" key="3">
    <source>
        <dbReference type="Proteomes" id="UP001374579"/>
    </source>
</evidence>
<feature type="compositionally biased region" description="Polar residues" evidence="1">
    <location>
        <begin position="1244"/>
        <end position="1261"/>
    </location>
</feature>
<feature type="region of interest" description="Disordered" evidence="1">
    <location>
        <begin position="382"/>
        <end position="421"/>
    </location>
</feature>
<feature type="compositionally biased region" description="Low complexity" evidence="1">
    <location>
        <begin position="1503"/>
        <end position="1516"/>
    </location>
</feature>
<feature type="compositionally biased region" description="Polar residues" evidence="1">
    <location>
        <begin position="463"/>
        <end position="474"/>
    </location>
</feature>
<protein>
    <recommendedName>
        <fullName evidence="4">Wiskott-Aldrich syndrome protein family member</fullName>
    </recommendedName>
</protein>
<feature type="compositionally biased region" description="Low complexity" evidence="1">
    <location>
        <begin position="549"/>
        <end position="576"/>
    </location>
</feature>
<feature type="region of interest" description="Disordered" evidence="1">
    <location>
        <begin position="929"/>
        <end position="956"/>
    </location>
</feature>
<evidence type="ECO:0000313" key="2">
    <source>
        <dbReference type="EMBL" id="KAK7108095.1"/>
    </source>
</evidence>
<feature type="region of interest" description="Disordered" evidence="1">
    <location>
        <begin position="1139"/>
        <end position="1171"/>
    </location>
</feature>
<feature type="compositionally biased region" description="Basic residues" evidence="1">
    <location>
        <begin position="1270"/>
        <end position="1292"/>
    </location>
</feature>
<dbReference type="PANTHER" id="PTHR23039:SF9">
    <property type="entry name" value="LOW QUALITY PROTEIN: NHS-LIKE PROTEIN 1"/>
    <property type="match status" value="1"/>
</dbReference>
<feature type="region of interest" description="Disordered" evidence="1">
    <location>
        <begin position="1242"/>
        <end position="1261"/>
    </location>
</feature>
<feature type="region of interest" description="Disordered" evidence="1">
    <location>
        <begin position="1459"/>
        <end position="1483"/>
    </location>
</feature>
<dbReference type="EMBL" id="JBAMIC010000004">
    <property type="protein sequence ID" value="KAK7108095.1"/>
    <property type="molecule type" value="Genomic_DNA"/>
</dbReference>
<name>A0AAN9GIJ3_9CAEN</name>
<feature type="region of interest" description="Disordered" evidence="1">
    <location>
        <begin position="257"/>
        <end position="277"/>
    </location>
</feature>
<sequence length="1670" mass="181664">MPLALRNIEPTHLGRRQLREDESGEDTVGVAITQNAVLGALVQLASLVRHADDLFCDLADECQKVFEKTERIIHRVKRIKEGVGLLDSKKVPIPVGDLKQFSAVRDHHVAKHGFHCSFFTPDIRPHCIKARYSLCEVTPVGALRGADLYRKDGLRGSNLFKLWPILLKDHPVRTPDLNVPRKLGQAMSFNKKYKRLTPRPKTVHGEYSLDMVPQSQDENEAGNSSASKNLSKSQPSILIAVDTTGAGFHRMSSFRQSLKGSQGLKGTASLDRKRRRRTVSGVPDNIMREIEVFERGKRTVRNTPRNYSFDDLDAKREREKDQIMMQYFDEMDAKMEERAEQERASREPKLLKFLPCRRSRSLPRCVKVGAGQCRGVMVFEQDERSKDKEKPITTSTSGYTSSSLSLGSLGGSSSSSRATKRSSIIGNKIKSFVTGTLRPRPKSLDFDSIDVLGNDNDADAEDNTSTSTIHGHSNLQRKHSPSMPDDISSLASSRESKVGPGTYYYFTSSTLPRAQARKYDFPWESLPKDWTTAVKLREINKRRKEERNSSSGNWSGSSNRQSLDSARSSTLPSSASQHSLGKDSGRDSPSMADDRDQTEQKIAKSGVSSFMPLNTKNGTDNDTEQWLASLAKRAAAREDATAAGSDVTDSLNRLSELTKQNIQALEDTFCPGFPHLPRLDDEVSSVYSLDQDGFYTSFHNDSGLRRSTGTLLDEDGELVPVKESRSMLSMGSNNTIDSVIFRPMGNAMPGQSGLSSTPNGKVPPPPPVRAGSRLSSNCLGDMGEKVKSVGDILDAVDEANAVTQPLISRDGAPLPGESSESDQEVVYARLKAKTRISTRSTPSWCSISDEDSTDSSNACLAGANPQDAASVLFSGSKSGEDAIADTFPFADSAEAGSDTKGEEASGSVLNYSTLPRRYLESKVWEEDLSDQSNSWPRSRRSQEPTAGILKREKSPAGSLKQKTLNFAPIVNMYDHSTSKGIELPLHALSSTSSSSSVDMSSDASTSGLAYKLSARLSSKTSKSQVETKYQPTITVKPGKTPANGSKPSQIVYPHPVVRALPNQAPQLSAVTQLKGIRRDMSLESSNRSVSSSESSLPSLSDCGQGGYVDMSASLGGQSLDTLSSGSSAGLSDSSLTYVSMSSQNSTPTNSSLALCPSDNLPTPVNSPVRQPDTCQISQVTLAQGNNANANGGSVSHPSLGQPLSQNCGSGESLGAGDRQSLGSFSPDAHTGAAPHSWVGERLNSRTMSGDSGFSSPTTPTSVLEQHHHHLNHHHHNQQHHHHSQHHHHHHPQVHQSTSNTSQTIHEAQVHNGDVFYSSDSSSSLDRKVRTSAPPSQLPIGKKHEPLHASLSASSSQSQQSTPRSDSYRAATKDLSQFGQPSRKRDDGSMRLKTRSQSSTQMLSSKPPSHQHMPKSISCPTGVLADTDAVTRADSYRFAVRNTQGVVGDMATRNTSYRMATGDQEPVLDSRMDAANSWDRRGSRGRDLRRMGITDIDQLKCYDSDSSSGRTSSSSLSGKPFAKGFAGINSSRKKMRPEVQNLQRGEKTPSPEVKMRGKTAGKGGKEKIRPQSSTYIRFDSIFEQVDDMYSSTDTLRAESVEMITSEDGCLMSDKVVGKLPPGRIRGAPGRKHVDDKAVMSILDSIKTTIKSMSGKNNAAVDKDMWRYEGGV</sequence>
<feature type="region of interest" description="Disordered" evidence="1">
    <location>
        <begin position="541"/>
        <end position="621"/>
    </location>
</feature>
<feature type="compositionally biased region" description="Polar residues" evidence="1">
    <location>
        <begin position="1139"/>
        <end position="1152"/>
    </location>
</feature>
<feature type="compositionally biased region" description="Basic and acidic residues" evidence="1">
    <location>
        <begin position="1467"/>
        <end position="1483"/>
    </location>
</feature>
<feature type="region of interest" description="Disordered" evidence="1">
    <location>
        <begin position="1314"/>
        <end position="1419"/>
    </location>
</feature>
<feature type="compositionally biased region" description="Polar residues" evidence="1">
    <location>
        <begin position="1394"/>
        <end position="1407"/>
    </location>
</feature>
<accession>A0AAN9GIJ3</accession>
<feature type="compositionally biased region" description="Polar residues" evidence="1">
    <location>
        <begin position="1159"/>
        <end position="1171"/>
    </location>
</feature>